<dbReference type="InterPro" id="IPR036955">
    <property type="entry name" value="AP2/ERF_dom_sf"/>
</dbReference>
<dbReference type="GO" id="GO:0005634">
    <property type="term" value="C:nucleus"/>
    <property type="evidence" value="ECO:0007669"/>
    <property type="project" value="UniProtKB-SubCell"/>
</dbReference>
<comment type="caution">
    <text evidence="8">The sequence shown here is derived from an EMBL/GenBank/DDBJ whole genome shotgun (WGS) entry which is preliminary data.</text>
</comment>
<evidence type="ECO:0000256" key="5">
    <source>
        <dbReference type="ARBA" id="ARBA00023163"/>
    </source>
</evidence>
<dbReference type="SUPFAM" id="SSF54171">
    <property type="entry name" value="DNA-binding domain"/>
    <property type="match status" value="1"/>
</dbReference>
<evidence type="ECO:0000256" key="3">
    <source>
        <dbReference type="ARBA" id="ARBA00023015"/>
    </source>
</evidence>
<evidence type="ECO:0000259" key="7">
    <source>
        <dbReference type="PROSITE" id="PS51032"/>
    </source>
</evidence>
<evidence type="ECO:0000256" key="6">
    <source>
        <dbReference type="ARBA" id="ARBA00023242"/>
    </source>
</evidence>
<keyword evidence="9" id="KW-1185">Reference proteome</keyword>
<gene>
    <name evidence="8" type="ORF">ACH5RR_024154</name>
</gene>
<dbReference type="SMART" id="SM00380">
    <property type="entry name" value="AP2"/>
    <property type="match status" value="1"/>
</dbReference>
<protein>
    <recommendedName>
        <fullName evidence="7">AP2/ERF domain-containing protein</fullName>
    </recommendedName>
</protein>
<sequence>MPRVIKIQFTDYDATDSSSDEDDVVLPLFRPPRIKKLLHEIIIENVESKTATSYSSAKKKKNIKRKRVVELSGSVKKYRGVRQRPWGKWAAEIRDPALKSRIWLGTYETAEEAAMVYDRAAIQIRGSRALTNFIKPPETEELLVEVNATSVSSYDSGKESENKNLCSPTSVLRFKDKSKENSISKWEGNWRPVEPVAVENEGISSYSYIDNYDDSLSLDDFFNFNSPSPLIYDEINGHDDAVLEGNFDDLPLDFGFVDDFGGALDMDDFFEDQLLLL</sequence>
<dbReference type="InterPro" id="IPR050913">
    <property type="entry name" value="AP2/ERF_ERF"/>
</dbReference>
<dbReference type="Pfam" id="PF00847">
    <property type="entry name" value="AP2"/>
    <property type="match status" value="1"/>
</dbReference>
<keyword evidence="3" id="KW-0805">Transcription regulation</keyword>
<dbReference type="Gene3D" id="3.30.730.10">
    <property type="entry name" value="AP2/ERF domain"/>
    <property type="match status" value="1"/>
</dbReference>
<keyword evidence="2" id="KW-0611">Plant defense</keyword>
<accession>A0ABD2ZFS5</accession>
<dbReference type="InterPro" id="IPR001471">
    <property type="entry name" value="AP2/ERF_dom"/>
</dbReference>
<organism evidence="8 9">
    <name type="scientific">Cinchona calisaya</name>
    <dbReference type="NCBI Taxonomy" id="153742"/>
    <lineage>
        <taxon>Eukaryota</taxon>
        <taxon>Viridiplantae</taxon>
        <taxon>Streptophyta</taxon>
        <taxon>Embryophyta</taxon>
        <taxon>Tracheophyta</taxon>
        <taxon>Spermatophyta</taxon>
        <taxon>Magnoliopsida</taxon>
        <taxon>eudicotyledons</taxon>
        <taxon>Gunneridae</taxon>
        <taxon>Pentapetalae</taxon>
        <taxon>asterids</taxon>
        <taxon>lamiids</taxon>
        <taxon>Gentianales</taxon>
        <taxon>Rubiaceae</taxon>
        <taxon>Cinchonoideae</taxon>
        <taxon>Cinchoneae</taxon>
        <taxon>Cinchona</taxon>
    </lineage>
</organism>
<dbReference type="InterPro" id="IPR016177">
    <property type="entry name" value="DNA-bd_dom_sf"/>
</dbReference>
<evidence type="ECO:0000256" key="4">
    <source>
        <dbReference type="ARBA" id="ARBA00023125"/>
    </source>
</evidence>
<evidence type="ECO:0000256" key="2">
    <source>
        <dbReference type="ARBA" id="ARBA00022821"/>
    </source>
</evidence>
<dbReference type="Proteomes" id="UP001630127">
    <property type="component" value="Unassembled WGS sequence"/>
</dbReference>
<keyword evidence="4" id="KW-0238">DNA-binding</keyword>
<dbReference type="PRINTS" id="PR00367">
    <property type="entry name" value="ETHRSPELEMNT"/>
</dbReference>
<dbReference type="PROSITE" id="PS51032">
    <property type="entry name" value="AP2_ERF"/>
    <property type="match status" value="1"/>
</dbReference>
<keyword evidence="5" id="KW-0804">Transcription</keyword>
<evidence type="ECO:0000313" key="9">
    <source>
        <dbReference type="Proteomes" id="UP001630127"/>
    </source>
</evidence>
<evidence type="ECO:0000313" key="8">
    <source>
        <dbReference type="EMBL" id="KAL3517252.1"/>
    </source>
</evidence>
<dbReference type="GO" id="GO:0006952">
    <property type="term" value="P:defense response"/>
    <property type="evidence" value="ECO:0007669"/>
    <property type="project" value="UniProtKB-KW"/>
</dbReference>
<dbReference type="PANTHER" id="PTHR31194">
    <property type="entry name" value="SHN SHINE , DNA BINDING / TRANSCRIPTION FACTOR"/>
    <property type="match status" value="1"/>
</dbReference>
<comment type="subcellular location">
    <subcellularLocation>
        <location evidence="1">Nucleus</location>
    </subcellularLocation>
</comment>
<name>A0ABD2ZFS5_9GENT</name>
<dbReference type="CDD" id="cd00018">
    <property type="entry name" value="AP2"/>
    <property type="match status" value="1"/>
</dbReference>
<feature type="domain" description="AP2/ERF" evidence="7">
    <location>
        <begin position="77"/>
        <end position="134"/>
    </location>
</feature>
<keyword evidence="6" id="KW-0539">Nucleus</keyword>
<evidence type="ECO:0000256" key="1">
    <source>
        <dbReference type="ARBA" id="ARBA00004123"/>
    </source>
</evidence>
<dbReference type="AlphaFoldDB" id="A0ABD2ZFS5"/>
<dbReference type="EMBL" id="JBJUIK010000010">
    <property type="protein sequence ID" value="KAL3517252.1"/>
    <property type="molecule type" value="Genomic_DNA"/>
</dbReference>
<dbReference type="PANTHER" id="PTHR31194:SF140">
    <property type="entry name" value="ETHYLENE-RESPONSIVE TRANSCRIPTION FACTOR CRF2"/>
    <property type="match status" value="1"/>
</dbReference>
<dbReference type="GO" id="GO:0003677">
    <property type="term" value="F:DNA binding"/>
    <property type="evidence" value="ECO:0007669"/>
    <property type="project" value="UniProtKB-KW"/>
</dbReference>
<proteinExistence type="predicted"/>
<reference evidence="8 9" key="1">
    <citation type="submission" date="2024-11" db="EMBL/GenBank/DDBJ databases">
        <title>A near-complete genome assembly of Cinchona calisaya.</title>
        <authorList>
            <person name="Lian D.C."/>
            <person name="Zhao X.W."/>
            <person name="Wei L."/>
        </authorList>
    </citation>
    <scope>NUCLEOTIDE SEQUENCE [LARGE SCALE GENOMIC DNA]</scope>
    <source>
        <tissue evidence="8">Nenye</tissue>
    </source>
</reference>
<dbReference type="FunFam" id="3.30.730.10:FF:000001">
    <property type="entry name" value="Ethylene-responsive transcription factor 2"/>
    <property type="match status" value="1"/>
</dbReference>